<dbReference type="Gene3D" id="3.30.70.100">
    <property type="match status" value="1"/>
</dbReference>
<dbReference type="InterPro" id="IPR011008">
    <property type="entry name" value="Dimeric_a/b-barrel"/>
</dbReference>
<organism evidence="1 2">
    <name type="scientific">Paraburkholderia fungorum</name>
    <dbReference type="NCBI Taxonomy" id="134537"/>
    <lineage>
        <taxon>Bacteria</taxon>
        <taxon>Pseudomonadati</taxon>
        <taxon>Pseudomonadota</taxon>
        <taxon>Betaproteobacteria</taxon>
        <taxon>Burkholderiales</taxon>
        <taxon>Burkholderiaceae</taxon>
        <taxon>Paraburkholderia</taxon>
    </lineage>
</organism>
<dbReference type="Proteomes" id="UP000518681">
    <property type="component" value="Unassembled WGS sequence"/>
</dbReference>
<sequence>MPRTREEIIGAFPSAPAGGINMEAGMVKKALFVRLEAKPGKEQEVESFLMGGLPLVEQEPATIAWFGLKIAPSVYGIFDAFPDDAGRQAHLAGKVAEALMAKAADLFASPPEIMNLDVLAAKLPS</sequence>
<evidence type="ECO:0000313" key="1">
    <source>
        <dbReference type="EMBL" id="MBB6200934.1"/>
    </source>
</evidence>
<keyword evidence="1" id="KW-0560">Oxidoreductase</keyword>
<comment type="caution">
    <text evidence="1">The sequence shown here is derived from an EMBL/GenBank/DDBJ whole genome shotgun (WGS) entry which is preliminary data.</text>
</comment>
<keyword evidence="1" id="KW-0503">Monooxygenase</keyword>
<protein>
    <submittedName>
        <fullName evidence="1">Quinol monooxygenase YgiN</fullName>
    </submittedName>
</protein>
<proteinExistence type="predicted"/>
<name>A0AAW3UQL2_9BURK</name>
<dbReference type="GO" id="GO:0004497">
    <property type="term" value="F:monooxygenase activity"/>
    <property type="evidence" value="ECO:0007669"/>
    <property type="project" value="UniProtKB-KW"/>
</dbReference>
<dbReference type="SUPFAM" id="SSF54909">
    <property type="entry name" value="Dimeric alpha+beta barrel"/>
    <property type="match status" value="1"/>
</dbReference>
<accession>A0AAW3UQL2</accession>
<reference evidence="1 2" key="1">
    <citation type="submission" date="2020-08" db="EMBL/GenBank/DDBJ databases">
        <title>Genomic Encyclopedia of Type Strains, Phase IV (KMG-V): Genome sequencing to study the core and pangenomes of soil and plant-associated prokaryotes.</title>
        <authorList>
            <person name="Whitman W."/>
        </authorList>
    </citation>
    <scope>NUCLEOTIDE SEQUENCE [LARGE SCALE GENOMIC DNA]</scope>
    <source>
        <strain evidence="1 2">SEMIA 4013</strain>
    </source>
</reference>
<dbReference type="AlphaFoldDB" id="A0AAW3UQL2"/>
<dbReference type="EMBL" id="JACIIK010000003">
    <property type="protein sequence ID" value="MBB6200934.1"/>
    <property type="molecule type" value="Genomic_DNA"/>
</dbReference>
<evidence type="ECO:0000313" key="2">
    <source>
        <dbReference type="Proteomes" id="UP000518681"/>
    </source>
</evidence>
<gene>
    <name evidence="1" type="ORF">GGD69_001783</name>
</gene>